<comment type="similarity">
    <text evidence="2 6">Belongs to the flagella basal body rod proteins family.</text>
</comment>
<evidence type="ECO:0000259" key="9">
    <source>
        <dbReference type="Pfam" id="PF22692"/>
    </source>
</evidence>
<evidence type="ECO:0000256" key="3">
    <source>
        <dbReference type="ARBA" id="ARBA00023143"/>
    </source>
</evidence>
<dbReference type="STRING" id="1123397.SAMN05660831_02616"/>
<evidence type="ECO:0000256" key="1">
    <source>
        <dbReference type="ARBA" id="ARBA00004117"/>
    </source>
</evidence>
<dbReference type="InterPro" id="IPR012836">
    <property type="entry name" value="FlgF"/>
</dbReference>
<keyword evidence="10" id="KW-0969">Cilium</keyword>
<dbReference type="InterPro" id="IPR010930">
    <property type="entry name" value="Flg_bb/hook_C_dom"/>
</dbReference>
<dbReference type="PANTHER" id="PTHR30435:SF18">
    <property type="entry name" value="FLAGELLAR BASAL-BODY ROD PROTEIN FLGF"/>
    <property type="match status" value="1"/>
</dbReference>
<gene>
    <name evidence="10" type="ORF">SAMN05660831_02616</name>
</gene>
<dbReference type="NCBIfam" id="TIGR02490">
    <property type="entry name" value="flgF"/>
    <property type="match status" value="1"/>
</dbReference>
<dbReference type="EMBL" id="FOMJ01000013">
    <property type="protein sequence ID" value="SFD92563.1"/>
    <property type="molecule type" value="Genomic_DNA"/>
</dbReference>
<dbReference type="InterPro" id="IPR053967">
    <property type="entry name" value="LlgE_F_G-like_D1"/>
</dbReference>
<dbReference type="Pfam" id="PF06429">
    <property type="entry name" value="Flg_bbr_C"/>
    <property type="match status" value="1"/>
</dbReference>
<organism evidence="10 11">
    <name type="scientific">Thiohalospira halophila DSM 15071</name>
    <dbReference type="NCBI Taxonomy" id="1123397"/>
    <lineage>
        <taxon>Bacteria</taxon>
        <taxon>Pseudomonadati</taxon>
        <taxon>Pseudomonadota</taxon>
        <taxon>Gammaproteobacteria</taxon>
        <taxon>Thiohalospirales</taxon>
        <taxon>Thiohalospiraceae</taxon>
        <taxon>Thiohalospira</taxon>
    </lineage>
</organism>
<evidence type="ECO:0000313" key="11">
    <source>
        <dbReference type="Proteomes" id="UP000198611"/>
    </source>
</evidence>
<dbReference type="InterPro" id="IPR037925">
    <property type="entry name" value="FlgE/F/G-like"/>
</dbReference>
<dbReference type="GO" id="GO:0030694">
    <property type="term" value="C:bacterial-type flagellum basal body, rod"/>
    <property type="evidence" value="ECO:0007669"/>
    <property type="project" value="UniProtKB-UniRule"/>
</dbReference>
<dbReference type="SUPFAM" id="SSF117143">
    <property type="entry name" value="Flagellar hook protein flgE"/>
    <property type="match status" value="1"/>
</dbReference>
<dbReference type="Proteomes" id="UP000198611">
    <property type="component" value="Unassembled WGS sequence"/>
</dbReference>
<dbReference type="AlphaFoldDB" id="A0A1I1WGL9"/>
<comment type="subunit">
    <text evidence="4 6">The basal body constitutes a major portion of the flagellar organelle and consists of five rings (E,L,P,S, and M) mounted on a central rod. The rod consists of about 26 subunits of FlgG in the distal portion, and FlgB, FlgC and FlgF are thought to build up the proximal portion of the rod with about 6 subunits each.</text>
</comment>
<proteinExistence type="inferred from homology"/>
<accession>A0A1I1WGL9</accession>
<keyword evidence="10" id="KW-0966">Cell projection</keyword>
<dbReference type="InterPro" id="IPR001444">
    <property type="entry name" value="Flag_bb_rod_N"/>
</dbReference>
<keyword evidence="10" id="KW-0282">Flagellum</keyword>
<feature type="domain" description="Flagellar basal-body/hook protein C-terminal" evidence="8">
    <location>
        <begin position="198"/>
        <end position="241"/>
    </location>
</feature>
<evidence type="ECO:0000256" key="2">
    <source>
        <dbReference type="ARBA" id="ARBA00009677"/>
    </source>
</evidence>
<dbReference type="OrthoDB" id="9804559at2"/>
<sequence length="246" mass="26197">MDRMLYIGMTGAKHAMRSLESTNNNLANASTPGFREDFAQFRSMPVQGPGYNSRAYAQVERPGINFEAGPLQSTGRDLDVAIQGEGFFAVQDEQGEPAYTRRGDFRVSAGGILENGAGQPVLGENGPVAVPPNSSIEIGADGSITVQPEGAPPNAVAVVDRLQLVNPDLEDLRKGNDGLLRRADGEPAPADGEVRVVAGALEGSNVSPVESLVQMIELQRKHEMQVKVMKAADDNAQSTAQVMRLQ</sequence>
<evidence type="ECO:0000256" key="6">
    <source>
        <dbReference type="RuleBase" id="RU362116"/>
    </source>
</evidence>
<comment type="subcellular location">
    <subcellularLocation>
        <location evidence="1 6">Bacterial flagellum basal body</location>
    </subcellularLocation>
</comment>
<evidence type="ECO:0000256" key="4">
    <source>
        <dbReference type="ARBA" id="ARBA00038560"/>
    </source>
</evidence>
<keyword evidence="3 6" id="KW-0975">Bacterial flagellum</keyword>
<feature type="domain" description="Flagellar basal body rod protein N-terminal" evidence="7">
    <location>
        <begin position="5"/>
        <end position="35"/>
    </location>
</feature>
<dbReference type="InterPro" id="IPR020013">
    <property type="entry name" value="Flagellar_FlgE/F/G"/>
</dbReference>
<dbReference type="PANTHER" id="PTHR30435">
    <property type="entry name" value="FLAGELLAR PROTEIN"/>
    <property type="match status" value="1"/>
</dbReference>
<dbReference type="Pfam" id="PF22692">
    <property type="entry name" value="LlgE_F_G_D1"/>
    <property type="match status" value="1"/>
</dbReference>
<dbReference type="RefSeq" id="WP_093429221.1">
    <property type="nucleotide sequence ID" value="NZ_FOMJ01000013.1"/>
</dbReference>
<reference evidence="10 11" key="1">
    <citation type="submission" date="2016-10" db="EMBL/GenBank/DDBJ databases">
        <authorList>
            <person name="de Groot N.N."/>
        </authorList>
    </citation>
    <scope>NUCLEOTIDE SEQUENCE [LARGE SCALE GENOMIC DNA]</scope>
    <source>
        <strain evidence="10 11">HL3</strain>
    </source>
</reference>
<dbReference type="Pfam" id="PF00460">
    <property type="entry name" value="Flg_bb_rod"/>
    <property type="match status" value="1"/>
</dbReference>
<evidence type="ECO:0000313" key="10">
    <source>
        <dbReference type="EMBL" id="SFD92563.1"/>
    </source>
</evidence>
<dbReference type="GO" id="GO:0071978">
    <property type="term" value="P:bacterial-type flagellum-dependent swarming motility"/>
    <property type="evidence" value="ECO:0007669"/>
    <property type="project" value="TreeGrafter"/>
</dbReference>
<evidence type="ECO:0000259" key="8">
    <source>
        <dbReference type="Pfam" id="PF06429"/>
    </source>
</evidence>
<evidence type="ECO:0000256" key="5">
    <source>
        <dbReference type="ARBA" id="ARBA00040228"/>
    </source>
</evidence>
<dbReference type="NCBIfam" id="TIGR03506">
    <property type="entry name" value="FlgEFG_subfam"/>
    <property type="match status" value="1"/>
</dbReference>
<protein>
    <recommendedName>
        <fullName evidence="5 6">Flagellar basal-body rod protein FlgF</fullName>
    </recommendedName>
</protein>
<name>A0A1I1WGL9_9GAMM</name>
<feature type="domain" description="Flagellar hook protein FlgE/F/G-like D1" evidence="9">
    <location>
        <begin position="81"/>
        <end position="146"/>
    </location>
</feature>
<evidence type="ECO:0000259" key="7">
    <source>
        <dbReference type="Pfam" id="PF00460"/>
    </source>
</evidence>
<keyword evidence="11" id="KW-1185">Reference proteome</keyword>
<dbReference type="NCBIfam" id="NF009280">
    <property type="entry name" value="PRK12640.1"/>
    <property type="match status" value="1"/>
</dbReference>